<dbReference type="PANTHER" id="PTHR43000">
    <property type="entry name" value="DTDP-D-GLUCOSE 4,6-DEHYDRATASE-RELATED"/>
    <property type="match status" value="1"/>
</dbReference>
<evidence type="ECO:0000313" key="3">
    <source>
        <dbReference type="Proteomes" id="UP001322744"/>
    </source>
</evidence>
<dbReference type="Gene3D" id="3.40.50.720">
    <property type="entry name" value="NAD(P)-binding Rossmann-like Domain"/>
    <property type="match status" value="1"/>
</dbReference>
<evidence type="ECO:0000259" key="1">
    <source>
        <dbReference type="Pfam" id="PF16363"/>
    </source>
</evidence>
<evidence type="ECO:0000313" key="2">
    <source>
        <dbReference type="EMBL" id="WPX07796.1"/>
    </source>
</evidence>
<dbReference type="Pfam" id="PF16363">
    <property type="entry name" value="GDP_Man_Dehyd"/>
    <property type="match status" value="1"/>
</dbReference>
<reference evidence="2 3" key="1">
    <citation type="submission" date="2023-12" db="EMBL/GenBank/DDBJ databases">
        <authorList>
            <person name="Manesh M.J.H."/>
            <person name="Bing R.G."/>
            <person name="Willard D.J."/>
            <person name="Kelly R.M."/>
        </authorList>
    </citation>
    <scope>NUCLEOTIDE SEQUENCE [LARGE SCALE GENOMIC DNA]</scope>
    <source>
        <strain evidence="2 3">DSM 8977</strain>
    </source>
</reference>
<feature type="domain" description="NAD(P)-binding" evidence="1">
    <location>
        <begin position="17"/>
        <end position="327"/>
    </location>
</feature>
<dbReference type="RefSeq" id="WP_045175118.1">
    <property type="nucleotide sequence ID" value="NZ_CP139957.1"/>
</dbReference>
<proteinExistence type="predicted"/>
<sequence>MIKNEPFKGIYKYRNVFITGNTGFKGSWLTIWLNKLNANVVGYALPPYTVPNMFDICKLSIKSECIFGDIRDYESLYKAMKKSKPEIVFHLAAQPLVRLAYREPISTYETNIMGTVNVLEAARKIDSIKAVIVVTSDKCYENKEWIYGYRENDPLGGFDPYSSSKSCCELIVAAYRNSYYNQIGKALATVRAGNVIGGGDWSDERLIPDCIKALSEAKVIKIRKPKAIRPWQYILEPLAGYLWLGANMLSDNKSFNSAWNFGPEEGNILTVEEIVNLVIKVWGGGSYEIDNPKDNFYETDLLKLDTSKAKSYLGWKPILDIQKTIYKTIEWYKHYYYNKEIDMYDYSLQQIEEYEKISKENKIPWSLT</sequence>
<name>A0ABZ0TWG4_9FIRM</name>
<protein>
    <submittedName>
        <fullName evidence="2">CDP-glucose 4,6-dehydratase</fullName>
        <ecNumber evidence="2">4.2.1.45</ecNumber>
    </submittedName>
</protein>
<gene>
    <name evidence="2" type="primary">rfbG</name>
    <name evidence="2" type="ORF">SOJ16_001625</name>
</gene>
<dbReference type="Proteomes" id="UP001322744">
    <property type="component" value="Chromosome"/>
</dbReference>
<dbReference type="GO" id="GO:0047733">
    <property type="term" value="F:CDP-glucose 4,6-dehydratase activity"/>
    <property type="evidence" value="ECO:0007669"/>
    <property type="project" value="UniProtKB-EC"/>
</dbReference>
<organism evidence="2 3">
    <name type="scientific">Anaerocellum danielii</name>
    <dbReference type="NCBI Taxonomy" id="1387557"/>
    <lineage>
        <taxon>Bacteria</taxon>
        <taxon>Bacillati</taxon>
        <taxon>Bacillota</taxon>
        <taxon>Bacillota incertae sedis</taxon>
        <taxon>Caldicellulosiruptorales</taxon>
        <taxon>Caldicellulosiruptoraceae</taxon>
        <taxon>Anaerocellum</taxon>
    </lineage>
</organism>
<dbReference type="InterPro" id="IPR016040">
    <property type="entry name" value="NAD(P)-bd_dom"/>
</dbReference>
<dbReference type="SUPFAM" id="SSF51735">
    <property type="entry name" value="NAD(P)-binding Rossmann-fold domains"/>
    <property type="match status" value="1"/>
</dbReference>
<dbReference type="EMBL" id="CP139957">
    <property type="protein sequence ID" value="WPX07796.1"/>
    <property type="molecule type" value="Genomic_DNA"/>
</dbReference>
<dbReference type="InterPro" id="IPR036291">
    <property type="entry name" value="NAD(P)-bd_dom_sf"/>
</dbReference>
<keyword evidence="2" id="KW-0456">Lyase</keyword>
<dbReference type="CDD" id="cd05252">
    <property type="entry name" value="CDP_GD_SDR_e"/>
    <property type="match status" value="1"/>
</dbReference>
<dbReference type="Gene3D" id="3.90.25.10">
    <property type="entry name" value="UDP-galactose 4-epimerase, domain 1"/>
    <property type="match status" value="1"/>
</dbReference>
<keyword evidence="3" id="KW-1185">Reference proteome</keyword>
<dbReference type="EC" id="4.2.1.45" evidence="2"/>
<dbReference type="InterPro" id="IPR013445">
    <property type="entry name" value="CDP_4_6_deHydtase"/>
</dbReference>
<accession>A0ABZ0TWG4</accession>
<dbReference type="NCBIfam" id="TIGR02622">
    <property type="entry name" value="CDP_4_6_dhtase"/>
    <property type="match status" value="1"/>
</dbReference>